<dbReference type="OrthoDB" id="9812260at2"/>
<feature type="domain" description="GGDEF" evidence="5">
    <location>
        <begin position="178"/>
        <end position="310"/>
    </location>
</feature>
<comment type="subcellular location">
    <subcellularLocation>
        <location evidence="2">Cell inner membrane</location>
    </subcellularLocation>
</comment>
<dbReference type="InterPro" id="IPR000160">
    <property type="entry name" value="GGDEF_dom"/>
</dbReference>
<comment type="cofactor">
    <cofactor evidence="1">
        <name>Mg(2+)</name>
        <dbReference type="ChEBI" id="CHEBI:18420"/>
    </cofactor>
</comment>
<evidence type="ECO:0000256" key="3">
    <source>
        <dbReference type="ARBA" id="ARBA00012528"/>
    </source>
</evidence>
<dbReference type="CDD" id="cd01949">
    <property type="entry name" value="GGDEF"/>
    <property type="match status" value="1"/>
</dbReference>
<dbReference type="GO" id="GO:1902201">
    <property type="term" value="P:negative regulation of bacterial-type flagellum-dependent cell motility"/>
    <property type="evidence" value="ECO:0007669"/>
    <property type="project" value="TreeGrafter"/>
</dbReference>
<dbReference type="InterPro" id="IPR050469">
    <property type="entry name" value="Diguanylate_Cyclase"/>
</dbReference>
<dbReference type="GO" id="GO:0043709">
    <property type="term" value="P:cell adhesion involved in single-species biofilm formation"/>
    <property type="evidence" value="ECO:0007669"/>
    <property type="project" value="TreeGrafter"/>
</dbReference>
<dbReference type="InterPro" id="IPR029787">
    <property type="entry name" value="Nucleotide_cyclase"/>
</dbReference>
<dbReference type="Proteomes" id="UP000235897">
    <property type="component" value="Unassembled WGS sequence"/>
</dbReference>
<dbReference type="EMBL" id="POUW01000007">
    <property type="protein sequence ID" value="PNG04146.1"/>
    <property type="molecule type" value="Genomic_DNA"/>
</dbReference>
<organism evidence="6 7">
    <name type="scientific">Stutzerimonas stutzeri</name>
    <name type="common">Pseudomonas stutzeri</name>
    <dbReference type="NCBI Taxonomy" id="316"/>
    <lineage>
        <taxon>Bacteria</taxon>
        <taxon>Pseudomonadati</taxon>
        <taxon>Pseudomonadota</taxon>
        <taxon>Gammaproteobacteria</taxon>
        <taxon>Pseudomonadales</taxon>
        <taxon>Pseudomonadaceae</taxon>
        <taxon>Stutzerimonas</taxon>
    </lineage>
</organism>
<sequence length="310" mass="34240">MLPDKQNSATVDIGAARARRLDISPSGAAPTRPLSLFERARNLSSRLQTSLEIDRLLLFFLEEASDLLPLHALSYRHAGTDFDVQIGEAEGYDVQFALAQQAEGLGELRLFSHGRLSDLALEQLEDLLSCLLFPLRNALLYRRAVQASLKDSLTGAGNRIALEQSLSRETELAWRHGQLLSVIMLDMDHFKRLNDTYGHQAGDAALKATALLLKEQLRNIDMVFRFGGEEFALVLSNTGHEAAAVVAERIRAAIENLCFLVGERTVHLSASLGYATYQPGESPEELLQRADQALYQAKRGGRNRLCAAPM</sequence>
<dbReference type="PROSITE" id="PS50887">
    <property type="entry name" value="GGDEF"/>
    <property type="match status" value="1"/>
</dbReference>
<dbReference type="FunFam" id="3.30.70.270:FF:000001">
    <property type="entry name" value="Diguanylate cyclase domain protein"/>
    <property type="match status" value="1"/>
</dbReference>
<dbReference type="SMART" id="SM00267">
    <property type="entry name" value="GGDEF"/>
    <property type="match status" value="1"/>
</dbReference>
<comment type="catalytic activity">
    <reaction evidence="4">
        <text>2 GTP = 3',3'-c-di-GMP + 2 diphosphate</text>
        <dbReference type="Rhea" id="RHEA:24898"/>
        <dbReference type="ChEBI" id="CHEBI:33019"/>
        <dbReference type="ChEBI" id="CHEBI:37565"/>
        <dbReference type="ChEBI" id="CHEBI:58805"/>
        <dbReference type="EC" id="2.7.7.65"/>
    </reaction>
</comment>
<evidence type="ECO:0000313" key="7">
    <source>
        <dbReference type="Proteomes" id="UP000235897"/>
    </source>
</evidence>
<dbReference type="PANTHER" id="PTHR45138:SF9">
    <property type="entry name" value="DIGUANYLATE CYCLASE DGCM-RELATED"/>
    <property type="match status" value="1"/>
</dbReference>
<reference evidence="6 7" key="1">
    <citation type="submission" date="2018-01" db="EMBL/GenBank/DDBJ databases">
        <title>Denitrification phenotypes of diverse strains of Pseudomonas stutzeri.</title>
        <authorList>
            <person name="Milligan D.A."/>
            <person name="Bergaust L."/>
            <person name="Bakken L.R."/>
            <person name="Frostegard A."/>
        </authorList>
    </citation>
    <scope>NUCLEOTIDE SEQUENCE [LARGE SCALE GENOMIC DNA]</scope>
    <source>
        <strain evidence="6 7">28a3</strain>
    </source>
</reference>
<dbReference type="Pfam" id="PF00990">
    <property type="entry name" value="GGDEF"/>
    <property type="match status" value="1"/>
</dbReference>
<evidence type="ECO:0000256" key="2">
    <source>
        <dbReference type="ARBA" id="ARBA00004533"/>
    </source>
</evidence>
<evidence type="ECO:0000313" key="6">
    <source>
        <dbReference type="EMBL" id="PNG04146.1"/>
    </source>
</evidence>
<dbReference type="AlphaFoldDB" id="A0A2N8SNT5"/>
<dbReference type="InterPro" id="IPR043128">
    <property type="entry name" value="Rev_trsase/Diguanyl_cyclase"/>
</dbReference>
<protein>
    <recommendedName>
        <fullName evidence="3">diguanylate cyclase</fullName>
        <ecNumber evidence="3">2.7.7.65</ecNumber>
    </recommendedName>
</protein>
<dbReference type="GO" id="GO:0005886">
    <property type="term" value="C:plasma membrane"/>
    <property type="evidence" value="ECO:0007669"/>
    <property type="project" value="UniProtKB-SubCell"/>
</dbReference>
<dbReference type="Gene3D" id="3.30.70.270">
    <property type="match status" value="1"/>
</dbReference>
<comment type="caution">
    <text evidence="6">The sequence shown here is derived from an EMBL/GenBank/DDBJ whole genome shotgun (WGS) entry which is preliminary data.</text>
</comment>
<dbReference type="EC" id="2.7.7.65" evidence="3"/>
<evidence type="ECO:0000259" key="5">
    <source>
        <dbReference type="PROSITE" id="PS50887"/>
    </source>
</evidence>
<gene>
    <name evidence="6" type="ORF">CXL00_18390</name>
</gene>
<proteinExistence type="predicted"/>
<accession>A0A2N8SNT5</accession>
<name>A0A2N8SNT5_STUST</name>
<dbReference type="GO" id="GO:0052621">
    <property type="term" value="F:diguanylate cyclase activity"/>
    <property type="evidence" value="ECO:0007669"/>
    <property type="project" value="UniProtKB-EC"/>
</dbReference>
<evidence type="ECO:0000256" key="1">
    <source>
        <dbReference type="ARBA" id="ARBA00001946"/>
    </source>
</evidence>
<dbReference type="PANTHER" id="PTHR45138">
    <property type="entry name" value="REGULATORY COMPONENTS OF SENSORY TRANSDUCTION SYSTEM"/>
    <property type="match status" value="1"/>
</dbReference>
<evidence type="ECO:0000256" key="4">
    <source>
        <dbReference type="ARBA" id="ARBA00034247"/>
    </source>
</evidence>
<dbReference type="SUPFAM" id="SSF55073">
    <property type="entry name" value="Nucleotide cyclase"/>
    <property type="match status" value="1"/>
</dbReference>
<dbReference type="NCBIfam" id="TIGR00254">
    <property type="entry name" value="GGDEF"/>
    <property type="match status" value="1"/>
</dbReference>